<name>T0L8E2_9MICR</name>
<gene>
    <name evidence="1" type="ORF">NAPIS_ORF01621</name>
</gene>
<keyword evidence="2" id="KW-1185">Reference proteome</keyword>
<protein>
    <submittedName>
        <fullName evidence="1">E3 ubiquitin ligase subunit cullin</fullName>
    </submittedName>
</protein>
<dbReference type="SUPFAM" id="SSF74788">
    <property type="entry name" value="Cullin repeat-like"/>
    <property type="match status" value="1"/>
</dbReference>
<dbReference type="GO" id="GO:0016874">
    <property type="term" value="F:ligase activity"/>
    <property type="evidence" value="ECO:0007669"/>
    <property type="project" value="UniProtKB-KW"/>
</dbReference>
<keyword evidence="1" id="KW-0436">Ligase</keyword>
<sequence length="441" mass="52930">MNIGRTTLTPLQFQGLWLSIQNELLNLYKGYKCKSVLVYDNIYIICTSITQKYVEELYWKIGDFLYERLREMRPSIFKKDWIYNYTIYFDKFKQFVDTINDLLFYLNQFISTKSIHNFAFLLWERCILQNVKSNTSYENMTDALLHYDNFEINDIELPIDNIPDGYLNKNYCTFTDTNIIYNKAINTFKYIIVDTKYPLLYYTERYENYYLNSIKEKYEEFTKNNNLNIIDYIKQAYKFIQENRYLRQFKLLPESYTKLELILEDILIIQRRKFIKTELFKILFQHKIPSEVLNVIMNSNSNTNTKVNLEVQINSDNISEVSPQNFSLSTGFKDSFADYTEINDFYALYDIVNPKLYTFSSEILHLVNDLSIKLITVPYGYKIIKDVLIKYLDTELQTHKHLLNRRIESLYIFFIVFKKVVEVGFNNLLIDSLNFKTKRSL</sequence>
<reference evidence="1 2" key="1">
    <citation type="journal article" date="2013" name="BMC Genomics">
        <title>Genome sequencing and comparative genomics of honey bee microsporidia, Nosema apis reveal novel insights into host-parasite interactions.</title>
        <authorList>
            <person name="Chen Yp."/>
            <person name="Pettis J.S."/>
            <person name="Zhao Y."/>
            <person name="Liu X."/>
            <person name="Tallon L.J."/>
            <person name="Sadzewicz L.D."/>
            <person name="Li R."/>
            <person name="Zheng H."/>
            <person name="Huang S."/>
            <person name="Zhang X."/>
            <person name="Hamilton M.C."/>
            <person name="Pernal S.F."/>
            <person name="Melathopoulos A.P."/>
            <person name="Yan X."/>
            <person name="Evans J.D."/>
        </authorList>
    </citation>
    <scope>NUCLEOTIDE SEQUENCE [LARGE SCALE GENOMIC DNA]</scope>
    <source>
        <strain evidence="1 2">BRL 01</strain>
    </source>
</reference>
<dbReference type="Gene3D" id="1.20.1310.10">
    <property type="entry name" value="Cullin Repeats"/>
    <property type="match status" value="1"/>
</dbReference>
<dbReference type="InterPro" id="IPR016159">
    <property type="entry name" value="Cullin_repeat-like_dom_sf"/>
</dbReference>
<dbReference type="VEuPathDB" id="MicrosporidiaDB:NAPIS_ORF01621"/>
<evidence type="ECO:0000313" key="2">
    <source>
        <dbReference type="Proteomes" id="UP000053780"/>
    </source>
</evidence>
<dbReference type="HOGENOM" id="CLU_621266_0_0_1"/>
<dbReference type="Proteomes" id="UP000053780">
    <property type="component" value="Unassembled WGS sequence"/>
</dbReference>
<dbReference type="OrthoDB" id="5581181at2759"/>
<organism evidence="1 2">
    <name type="scientific">Vairimorpha apis BRL 01</name>
    <dbReference type="NCBI Taxonomy" id="1037528"/>
    <lineage>
        <taxon>Eukaryota</taxon>
        <taxon>Fungi</taxon>
        <taxon>Fungi incertae sedis</taxon>
        <taxon>Microsporidia</taxon>
        <taxon>Nosematidae</taxon>
        <taxon>Vairimorpha</taxon>
    </lineage>
</organism>
<evidence type="ECO:0000313" key="1">
    <source>
        <dbReference type="EMBL" id="EQB60804.1"/>
    </source>
</evidence>
<dbReference type="EMBL" id="KE647233">
    <property type="protein sequence ID" value="EQB60804.1"/>
    <property type="molecule type" value="Genomic_DNA"/>
</dbReference>
<proteinExistence type="predicted"/>
<dbReference type="AlphaFoldDB" id="T0L8E2"/>
<accession>T0L8E2</accession>